<evidence type="ECO:0000259" key="1">
    <source>
        <dbReference type="Pfam" id="PF00849"/>
    </source>
</evidence>
<dbReference type="GO" id="GO:0140098">
    <property type="term" value="F:catalytic activity, acting on RNA"/>
    <property type="evidence" value="ECO:0007669"/>
    <property type="project" value="UniProtKB-ARBA"/>
</dbReference>
<dbReference type="InterPro" id="IPR006224">
    <property type="entry name" value="PsdUridine_synth_RluA-like_CS"/>
</dbReference>
<dbReference type="RefSeq" id="WP_172433990.1">
    <property type="nucleotide sequence ID" value="NZ_AP022642.1"/>
</dbReference>
<reference evidence="2 3" key="1">
    <citation type="journal article" date="2020" name="Microbiol. Resour. Announc.">
        <title>Complete genome sequence of Pseudomonas otitidis strain MrB4, isolated from Lake Biwa in Japan.</title>
        <authorList>
            <person name="Miyazaki K."/>
            <person name="Hase E."/>
            <person name="Maruya T."/>
        </authorList>
    </citation>
    <scope>NUCLEOTIDE SEQUENCE [LARGE SCALE GENOMIC DNA]</scope>
    <source>
        <strain evidence="2 3">MrB4</strain>
    </source>
</reference>
<dbReference type="GO" id="GO:0003723">
    <property type="term" value="F:RNA binding"/>
    <property type="evidence" value="ECO:0007669"/>
    <property type="project" value="InterPro"/>
</dbReference>
<accession>A0A679GG11</accession>
<dbReference type="EMBL" id="AP022642">
    <property type="protein sequence ID" value="BCA29383.1"/>
    <property type="molecule type" value="Genomic_DNA"/>
</dbReference>
<dbReference type="GO" id="GO:0009982">
    <property type="term" value="F:pseudouridine synthase activity"/>
    <property type="evidence" value="ECO:0007669"/>
    <property type="project" value="InterPro"/>
</dbReference>
<dbReference type="PROSITE" id="PS01129">
    <property type="entry name" value="PSI_RLU"/>
    <property type="match status" value="1"/>
</dbReference>
<dbReference type="AlphaFoldDB" id="A0A679GG11"/>
<evidence type="ECO:0000313" key="2">
    <source>
        <dbReference type="EMBL" id="BCA29383.1"/>
    </source>
</evidence>
<dbReference type="GeneID" id="57398577"/>
<protein>
    <recommendedName>
        <fullName evidence="1">Pseudouridine synthase RsuA/RluA-like domain-containing protein</fullName>
    </recommendedName>
</protein>
<dbReference type="Proteomes" id="UP000501237">
    <property type="component" value="Chromosome"/>
</dbReference>
<dbReference type="Gene3D" id="3.30.2350.10">
    <property type="entry name" value="Pseudouridine synthase"/>
    <property type="match status" value="1"/>
</dbReference>
<organism evidence="2 3">
    <name type="scientific">Metapseudomonas otitidis</name>
    <dbReference type="NCBI Taxonomy" id="319939"/>
    <lineage>
        <taxon>Bacteria</taxon>
        <taxon>Pseudomonadati</taxon>
        <taxon>Pseudomonadota</taxon>
        <taxon>Gammaproteobacteria</taxon>
        <taxon>Pseudomonadales</taxon>
        <taxon>Pseudomonadaceae</taxon>
        <taxon>Metapseudomonas</taxon>
    </lineage>
</organism>
<dbReference type="Pfam" id="PF00849">
    <property type="entry name" value="PseudoU_synth_2"/>
    <property type="match status" value="1"/>
</dbReference>
<dbReference type="KEGG" id="poj:PtoMrB4_33600"/>
<dbReference type="GO" id="GO:0000455">
    <property type="term" value="P:enzyme-directed rRNA pseudouridine synthesis"/>
    <property type="evidence" value="ECO:0007669"/>
    <property type="project" value="TreeGrafter"/>
</dbReference>
<feature type="domain" description="Pseudouridine synthase RsuA/RluA-like" evidence="1">
    <location>
        <begin position="90"/>
        <end position="236"/>
    </location>
</feature>
<dbReference type="InterPro" id="IPR020103">
    <property type="entry name" value="PsdUridine_synth_cat_dom_sf"/>
</dbReference>
<dbReference type="PANTHER" id="PTHR21600">
    <property type="entry name" value="MITOCHONDRIAL RNA PSEUDOURIDINE SYNTHASE"/>
    <property type="match status" value="1"/>
</dbReference>
<gene>
    <name evidence="2" type="ORF">PtoMrB4_33600</name>
</gene>
<name>A0A679GG11_9GAMM</name>
<dbReference type="PANTHER" id="PTHR21600:SF84">
    <property type="entry name" value="PSEUDOURIDINE SYNTHASE RSUA_RLUA-LIKE DOMAIN-CONTAINING PROTEIN"/>
    <property type="match status" value="1"/>
</dbReference>
<sequence>MPSPNVRPSTLRLPPGPWSTLLDGLCARFPAIDRATWLDRLARGRVTDADGHALDADTPYRAGELVRYFREVPQERDIPFEERVLYQDDHLVVADKPHFLPVMPAGEYVEQTLQARLTKRLGNPHLVPIHRIDRHTAGLVLFSCEPSTRGAYQALFREREVHKRYEAVAAPLPQLDFPLVRRTRLEPGEPFFRMCETDGPPNSETRLEVIERGSRHWRYALYPVTGRKHQLRVQMAGLGAGILHDLFYPELLDARDQHDDHARPLQLLARALAFRDPLSGRDLQFESELKLLPLD</sequence>
<dbReference type="InterPro" id="IPR050188">
    <property type="entry name" value="RluA_PseudoU_synthase"/>
</dbReference>
<dbReference type="InterPro" id="IPR006145">
    <property type="entry name" value="PsdUridine_synth_RsuA/RluA"/>
</dbReference>
<proteinExistence type="predicted"/>
<evidence type="ECO:0000313" key="3">
    <source>
        <dbReference type="Proteomes" id="UP000501237"/>
    </source>
</evidence>
<dbReference type="SUPFAM" id="SSF55120">
    <property type="entry name" value="Pseudouridine synthase"/>
    <property type="match status" value="1"/>
</dbReference>